<dbReference type="RefSeq" id="XP_062724730.1">
    <property type="nucleotide sequence ID" value="XM_062861669.1"/>
</dbReference>
<proteinExistence type="predicted"/>
<accession>A0AAJ0H038</accession>
<organism evidence="3 4">
    <name type="scientific">Chaetomium strumarium</name>
    <dbReference type="NCBI Taxonomy" id="1170767"/>
    <lineage>
        <taxon>Eukaryota</taxon>
        <taxon>Fungi</taxon>
        <taxon>Dikarya</taxon>
        <taxon>Ascomycota</taxon>
        <taxon>Pezizomycotina</taxon>
        <taxon>Sordariomycetes</taxon>
        <taxon>Sordariomycetidae</taxon>
        <taxon>Sordariales</taxon>
        <taxon>Chaetomiaceae</taxon>
        <taxon>Chaetomium</taxon>
    </lineage>
</organism>
<dbReference type="AlphaFoldDB" id="A0AAJ0H038"/>
<evidence type="ECO:0000313" key="3">
    <source>
        <dbReference type="EMBL" id="KAK3308950.1"/>
    </source>
</evidence>
<feature type="region of interest" description="Disordered" evidence="1">
    <location>
        <begin position="199"/>
        <end position="246"/>
    </location>
</feature>
<dbReference type="GO" id="GO:0005634">
    <property type="term" value="C:nucleus"/>
    <property type="evidence" value="ECO:0007669"/>
    <property type="project" value="TreeGrafter"/>
</dbReference>
<keyword evidence="4" id="KW-1185">Reference proteome</keyword>
<name>A0AAJ0H038_9PEZI</name>
<feature type="compositionally biased region" description="Basic and acidic residues" evidence="1">
    <location>
        <begin position="199"/>
        <end position="217"/>
    </location>
</feature>
<dbReference type="PANTHER" id="PTHR46179:SF24">
    <property type="entry name" value="C2H2-TYPE DOMAIN-CONTAINING PROTEIN"/>
    <property type="match status" value="1"/>
</dbReference>
<dbReference type="InterPro" id="IPR013087">
    <property type="entry name" value="Znf_C2H2_type"/>
</dbReference>
<dbReference type="EMBL" id="JAUDZG010000002">
    <property type="protein sequence ID" value="KAK3308950.1"/>
    <property type="molecule type" value="Genomic_DNA"/>
</dbReference>
<feature type="domain" description="C2H2-type" evidence="2">
    <location>
        <begin position="172"/>
        <end position="203"/>
    </location>
</feature>
<evidence type="ECO:0000313" key="4">
    <source>
        <dbReference type="Proteomes" id="UP001273166"/>
    </source>
</evidence>
<dbReference type="PANTHER" id="PTHR46179">
    <property type="entry name" value="ZINC FINGER PROTEIN"/>
    <property type="match status" value="1"/>
</dbReference>
<feature type="region of interest" description="Disordered" evidence="1">
    <location>
        <begin position="1"/>
        <end position="54"/>
    </location>
</feature>
<protein>
    <recommendedName>
        <fullName evidence="2">C2H2-type domain-containing protein</fullName>
    </recommendedName>
</protein>
<feature type="domain" description="C2H2-type" evidence="2">
    <location>
        <begin position="135"/>
        <end position="162"/>
    </location>
</feature>
<feature type="compositionally biased region" description="Basic and acidic residues" evidence="1">
    <location>
        <begin position="29"/>
        <end position="41"/>
    </location>
</feature>
<dbReference type="GeneID" id="87880498"/>
<dbReference type="GO" id="GO:0006357">
    <property type="term" value="P:regulation of transcription by RNA polymerase II"/>
    <property type="evidence" value="ECO:0007669"/>
    <property type="project" value="TreeGrafter"/>
</dbReference>
<comment type="caution">
    <text evidence="3">The sequence shown here is derived from an EMBL/GenBank/DDBJ whole genome shotgun (WGS) entry which is preliminary data.</text>
</comment>
<dbReference type="InterPro" id="IPR051061">
    <property type="entry name" value="Zinc_finger_trans_reg"/>
</dbReference>
<reference evidence="3" key="1">
    <citation type="journal article" date="2023" name="Mol. Phylogenet. Evol.">
        <title>Genome-scale phylogeny and comparative genomics of the fungal order Sordariales.</title>
        <authorList>
            <person name="Hensen N."/>
            <person name="Bonometti L."/>
            <person name="Westerberg I."/>
            <person name="Brannstrom I.O."/>
            <person name="Guillou S."/>
            <person name="Cros-Aarteil S."/>
            <person name="Calhoun S."/>
            <person name="Haridas S."/>
            <person name="Kuo A."/>
            <person name="Mondo S."/>
            <person name="Pangilinan J."/>
            <person name="Riley R."/>
            <person name="LaButti K."/>
            <person name="Andreopoulos B."/>
            <person name="Lipzen A."/>
            <person name="Chen C."/>
            <person name="Yan M."/>
            <person name="Daum C."/>
            <person name="Ng V."/>
            <person name="Clum A."/>
            <person name="Steindorff A."/>
            <person name="Ohm R.A."/>
            <person name="Martin F."/>
            <person name="Silar P."/>
            <person name="Natvig D.O."/>
            <person name="Lalanne C."/>
            <person name="Gautier V."/>
            <person name="Ament-Velasquez S.L."/>
            <person name="Kruys A."/>
            <person name="Hutchinson M.I."/>
            <person name="Powell A.J."/>
            <person name="Barry K."/>
            <person name="Miller A.N."/>
            <person name="Grigoriev I.V."/>
            <person name="Debuchy R."/>
            <person name="Gladieux P."/>
            <person name="Hiltunen Thoren M."/>
            <person name="Johannesson H."/>
        </authorList>
    </citation>
    <scope>NUCLEOTIDE SEQUENCE</scope>
    <source>
        <strain evidence="3">CBS 333.67</strain>
    </source>
</reference>
<dbReference type="Gene3D" id="3.30.160.60">
    <property type="entry name" value="Classic Zinc Finger"/>
    <property type="match status" value="1"/>
</dbReference>
<evidence type="ECO:0000259" key="2">
    <source>
        <dbReference type="SMART" id="SM00355"/>
    </source>
</evidence>
<reference evidence="3" key="2">
    <citation type="submission" date="2023-06" db="EMBL/GenBank/DDBJ databases">
        <authorList>
            <consortium name="Lawrence Berkeley National Laboratory"/>
            <person name="Mondo S.J."/>
            <person name="Hensen N."/>
            <person name="Bonometti L."/>
            <person name="Westerberg I."/>
            <person name="Brannstrom I.O."/>
            <person name="Guillou S."/>
            <person name="Cros-Aarteil S."/>
            <person name="Calhoun S."/>
            <person name="Haridas S."/>
            <person name="Kuo A."/>
            <person name="Pangilinan J."/>
            <person name="Riley R."/>
            <person name="Labutti K."/>
            <person name="Andreopoulos B."/>
            <person name="Lipzen A."/>
            <person name="Chen C."/>
            <person name="Yanf M."/>
            <person name="Daum C."/>
            <person name="Ng V."/>
            <person name="Clum A."/>
            <person name="Steindorff A."/>
            <person name="Ohm R."/>
            <person name="Martin F."/>
            <person name="Silar P."/>
            <person name="Natvig D."/>
            <person name="Lalanne C."/>
            <person name="Gautier V."/>
            <person name="Ament-Velasquez S.L."/>
            <person name="Kruys A."/>
            <person name="Hutchinson M.I."/>
            <person name="Powell A.J."/>
            <person name="Barry K."/>
            <person name="Miller A.N."/>
            <person name="Grigoriev I.V."/>
            <person name="Debuchy R."/>
            <person name="Gladieux P."/>
            <person name="Thoren M.H."/>
            <person name="Johannesson H."/>
        </authorList>
    </citation>
    <scope>NUCLEOTIDE SEQUENCE</scope>
    <source>
        <strain evidence="3">CBS 333.67</strain>
    </source>
</reference>
<feature type="compositionally biased region" description="Polar residues" evidence="1">
    <location>
        <begin position="218"/>
        <end position="227"/>
    </location>
</feature>
<dbReference type="SMART" id="SM00355">
    <property type="entry name" value="ZnF_C2H2"/>
    <property type="match status" value="3"/>
</dbReference>
<dbReference type="Proteomes" id="UP001273166">
    <property type="component" value="Unassembled WGS sequence"/>
</dbReference>
<feature type="domain" description="C2H2-type" evidence="2">
    <location>
        <begin position="104"/>
        <end position="131"/>
    </location>
</feature>
<evidence type="ECO:0000256" key="1">
    <source>
        <dbReference type="SAM" id="MobiDB-lite"/>
    </source>
</evidence>
<sequence>MSVAYQPRTYFNDGGYPPMDGQQPMDSHPALDNHHPMDGHHQQLPAAASEEGRHADTGDALVNVLTNAATTTPEDEPATAVTAPRRKAIPKPDREVTRNASGMFVCTWPDCSDQIKEFKRRCEWDKHMDKHERPYKCPEKACERVLGFTYPGGLSRHMREVHLIGLDDNERLYCTEQNCKRNVGKGKWFTRQENLDEHLHRVHGIDPKAKKDSREGSQTHGSDQNGNDAAAAGQKRKRADDSDLRDEVKRLREENDRLLKQLNEHMAMEHAMKERMQALEQQLNATTVVASPETGYQMTTAPPTPMPPASQAPVANASLDSVANAAQEPMVETSQAPMADASLIPVAEASHACGANFSAFPADFA</sequence>
<gene>
    <name evidence="3" type="ORF">B0T15DRAFT_123948</name>
</gene>